<evidence type="ECO:0000256" key="2">
    <source>
        <dbReference type="ARBA" id="ARBA00022448"/>
    </source>
</evidence>
<feature type="transmembrane region" description="Helical" evidence="7">
    <location>
        <begin position="241"/>
        <end position="263"/>
    </location>
</feature>
<feature type="transmembrane region" description="Helical" evidence="7">
    <location>
        <begin position="139"/>
        <end position="160"/>
    </location>
</feature>
<protein>
    <submittedName>
        <fullName evidence="9">MFS transporter, DHA1 family, arabinose polymer transporter</fullName>
    </submittedName>
</protein>
<evidence type="ECO:0000256" key="7">
    <source>
        <dbReference type="SAM" id="Phobius"/>
    </source>
</evidence>
<dbReference type="InterPro" id="IPR050189">
    <property type="entry name" value="MFS_Efflux_Transporters"/>
</dbReference>
<evidence type="ECO:0000313" key="10">
    <source>
        <dbReference type="Proteomes" id="UP000198809"/>
    </source>
</evidence>
<dbReference type="PANTHER" id="PTHR43124">
    <property type="entry name" value="PURINE EFFLUX PUMP PBUE"/>
    <property type="match status" value="1"/>
</dbReference>
<gene>
    <name evidence="9" type="ORF">SAMN04487895_1186</name>
</gene>
<feature type="transmembrane region" description="Helical" evidence="7">
    <location>
        <begin position="363"/>
        <end position="386"/>
    </location>
</feature>
<evidence type="ECO:0000256" key="6">
    <source>
        <dbReference type="ARBA" id="ARBA00023136"/>
    </source>
</evidence>
<feature type="transmembrane region" description="Helical" evidence="7">
    <location>
        <begin position="303"/>
        <end position="323"/>
    </location>
</feature>
<name>A0A1H8UK13_9BACL</name>
<feature type="transmembrane region" description="Helical" evidence="7">
    <location>
        <begin position="329"/>
        <end position="351"/>
    </location>
</feature>
<feature type="transmembrane region" description="Helical" evidence="7">
    <location>
        <begin position="110"/>
        <end position="133"/>
    </location>
</feature>
<dbReference type="Pfam" id="PF07690">
    <property type="entry name" value="MFS_1"/>
    <property type="match status" value="1"/>
</dbReference>
<evidence type="ECO:0000256" key="4">
    <source>
        <dbReference type="ARBA" id="ARBA00022692"/>
    </source>
</evidence>
<dbReference type="InterPro" id="IPR020846">
    <property type="entry name" value="MFS_dom"/>
</dbReference>
<reference evidence="9 10" key="1">
    <citation type="submission" date="2016-10" db="EMBL/GenBank/DDBJ databases">
        <authorList>
            <person name="de Groot N.N."/>
        </authorList>
    </citation>
    <scope>NUCLEOTIDE SEQUENCE [LARGE SCALE GENOMIC DNA]</scope>
    <source>
        <strain evidence="9 10">CGMCC 1.10238</strain>
    </source>
</reference>
<accession>A0A1H8UK13</accession>
<dbReference type="PROSITE" id="PS50850">
    <property type="entry name" value="MFS"/>
    <property type="match status" value="1"/>
</dbReference>
<dbReference type="PANTHER" id="PTHR43124:SF8">
    <property type="entry name" value="INNER MEMBRANE TRANSPORT PROTEIN YDHP"/>
    <property type="match status" value="1"/>
</dbReference>
<feature type="domain" description="Major facilitator superfamily (MFS) profile" evidence="8">
    <location>
        <begin position="44"/>
        <end position="419"/>
    </location>
</feature>
<dbReference type="GO" id="GO:0022857">
    <property type="term" value="F:transmembrane transporter activity"/>
    <property type="evidence" value="ECO:0007669"/>
    <property type="project" value="InterPro"/>
</dbReference>
<dbReference type="SUPFAM" id="SSF103473">
    <property type="entry name" value="MFS general substrate transporter"/>
    <property type="match status" value="1"/>
</dbReference>
<keyword evidence="2" id="KW-0813">Transport</keyword>
<dbReference type="InterPro" id="IPR036259">
    <property type="entry name" value="MFS_trans_sf"/>
</dbReference>
<evidence type="ECO:0000256" key="5">
    <source>
        <dbReference type="ARBA" id="ARBA00022989"/>
    </source>
</evidence>
<dbReference type="GO" id="GO:0005886">
    <property type="term" value="C:plasma membrane"/>
    <property type="evidence" value="ECO:0007669"/>
    <property type="project" value="UniProtKB-SubCell"/>
</dbReference>
<dbReference type="EMBL" id="FODH01000018">
    <property type="protein sequence ID" value="SEP03357.1"/>
    <property type="molecule type" value="Genomic_DNA"/>
</dbReference>
<feature type="transmembrane region" description="Helical" evidence="7">
    <location>
        <begin position="269"/>
        <end position="291"/>
    </location>
</feature>
<evidence type="ECO:0000256" key="3">
    <source>
        <dbReference type="ARBA" id="ARBA00022475"/>
    </source>
</evidence>
<feature type="transmembrane region" description="Helical" evidence="7">
    <location>
        <begin position="172"/>
        <end position="194"/>
    </location>
</feature>
<dbReference type="Proteomes" id="UP000198809">
    <property type="component" value="Unassembled WGS sequence"/>
</dbReference>
<keyword evidence="5 7" id="KW-1133">Transmembrane helix</keyword>
<dbReference type="STRING" id="1333845.SAMN04487895_1186"/>
<evidence type="ECO:0000259" key="8">
    <source>
        <dbReference type="PROSITE" id="PS50850"/>
    </source>
</evidence>
<keyword evidence="6 7" id="KW-0472">Membrane</keyword>
<sequence length="434" mass="46034">MNKKILLPKMNLLYIITLKTIFLSQNKEVIQINTETQRSKLPLALIALLISAFAIGTTEFVIMGILPDVASDLHVTLSAAGLLVTGYALGVAIGGPVITVCTGRLSRKSLLFSLMLIFVAGNLLAALAPNYLILMLARVLASFSHGTFFGVGSIVATRLVPREKQASAIAMMFAGLTLANILGVPFGTFIGQLWGWRSTFWVVTALGILSLIGIALLLPRMQGDTLSNFRQEIRVLRNKQVMLALLMTVLGFGGVFTAFTYIAPILTDITGFGAGAVTPILLLFGIGMTIGNIIGGRLADWKLMPSIAGMLALLTAVLAVFSLTSSYKIPAVLTVFFWGFASFTIVPAFQMRVLAKANGSPNIASALNISSFNLANAGGAYLGGWVIDSGPGLSSLPWVAAIVTAAGLLVTLISWSLDQRETSSSMPVEHAQNL</sequence>
<keyword evidence="3" id="KW-1003">Cell membrane</keyword>
<proteinExistence type="predicted"/>
<comment type="subcellular location">
    <subcellularLocation>
        <location evidence="1">Cell membrane</location>
        <topology evidence="1">Multi-pass membrane protein</topology>
    </subcellularLocation>
</comment>
<feature type="transmembrane region" description="Helical" evidence="7">
    <location>
        <begin position="43"/>
        <end position="66"/>
    </location>
</feature>
<organism evidence="9 10">
    <name type="scientific">Paenibacillus sophorae</name>
    <dbReference type="NCBI Taxonomy" id="1333845"/>
    <lineage>
        <taxon>Bacteria</taxon>
        <taxon>Bacillati</taxon>
        <taxon>Bacillota</taxon>
        <taxon>Bacilli</taxon>
        <taxon>Bacillales</taxon>
        <taxon>Paenibacillaceae</taxon>
        <taxon>Paenibacillus</taxon>
    </lineage>
</organism>
<dbReference type="Gene3D" id="1.20.1250.20">
    <property type="entry name" value="MFS general substrate transporter like domains"/>
    <property type="match status" value="1"/>
</dbReference>
<feature type="transmembrane region" description="Helical" evidence="7">
    <location>
        <begin position="200"/>
        <end position="220"/>
    </location>
</feature>
<dbReference type="AlphaFoldDB" id="A0A1H8UK13"/>
<feature type="transmembrane region" description="Helical" evidence="7">
    <location>
        <begin position="78"/>
        <end position="98"/>
    </location>
</feature>
<feature type="transmembrane region" description="Helical" evidence="7">
    <location>
        <begin position="398"/>
        <end position="417"/>
    </location>
</feature>
<dbReference type="CDD" id="cd17324">
    <property type="entry name" value="MFS_NepI_like"/>
    <property type="match status" value="1"/>
</dbReference>
<evidence type="ECO:0000313" key="9">
    <source>
        <dbReference type="EMBL" id="SEP03357.1"/>
    </source>
</evidence>
<evidence type="ECO:0000256" key="1">
    <source>
        <dbReference type="ARBA" id="ARBA00004651"/>
    </source>
</evidence>
<dbReference type="InterPro" id="IPR011701">
    <property type="entry name" value="MFS"/>
</dbReference>
<keyword evidence="4 7" id="KW-0812">Transmembrane</keyword>